<dbReference type="Pfam" id="PF06508">
    <property type="entry name" value="QueC"/>
    <property type="match status" value="1"/>
</dbReference>
<dbReference type="NCBIfam" id="NF041925">
    <property type="entry name" value="QatC"/>
    <property type="match status" value="1"/>
</dbReference>
<evidence type="ECO:0000256" key="9">
    <source>
        <dbReference type="ARBA" id="ARBA00047890"/>
    </source>
</evidence>
<dbReference type="PANTHER" id="PTHR42914">
    <property type="entry name" value="7-CYANO-7-DEAZAGUANINE SYNTHASE"/>
    <property type="match status" value="1"/>
</dbReference>
<evidence type="ECO:0000256" key="5">
    <source>
        <dbReference type="ARBA" id="ARBA00022833"/>
    </source>
</evidence>
<dbReference type="PATRIC" id="fig|1261.5.peg.1019"/>
<keyword evidence="5" id="KW-0862">Zinc</keyword>
<comment type="pathway">
    <text evidence="1">Purine metabolism; 7-cyano-7-deazaguanine biosynthesis.</text>
</comment>
<name>A0A135YTT6_9FIRM</name>
<keyword evidence="6" id="KW-0067">ATP-binding</keyword>
<dbReference type="AlphaFoldDB" id="A0A135YTT6"/>
<keyword evidence="2" id="KW-0436">Ligase</keyword>
<evidence type="ECO:0000256" key="3">
    <source>
        <dbReference type="ARBA" id="ARBA00022723"/>
    </source>
</evidence>
<dbReference type="GO" id="GO:0046872">
    <property type="term" value="F:metal ion binding"/>
    <property type="evidence" value="ECO:0007669"/>
    <property type="project" value="UniProtKB-KW"/>
</dbReference>
<protein>
    <recommendedName>
        <fullName evidence="8">7-cyano-7-deazaguanine synthase</fullName>
        <ecNumber evidence="8">6.3.4.20</ecNumber>
    </recommendedName>
</protein>
<dbReference type="Proteomes" id="UP000070326">
    <property type="component" value="Unassembled WGS sequence"/>
</dbReference>
<evidence type="ECO:0000256" key="1">
    <source>
        <dbReference type="ARBA" id="ARBA00005061"/>
    </source>
</evidence>
<dbReference type="PANTHER" id="PTHR42914:SF1">
    <property type="entry name" value="7-CYANO-7-DEAZAGUANINE SYNTHASE"/>
    <property type="match status" value="1"/>
</dbReference>
<evidence type="ECO:0000256" key="8">
    <source>
        <dbReference type="ARBA" id="ARBA00039149"/>
    </source>
</evidence>
<keyword evidence="3" id="KW-0479">Metal-binding</keyword>
<dbReference type="RefSeq" id="WP_061101797.1">
    <property type="nucleotide sequence ID" value="NZ_KQ961808.1"/>
</dbReference>
<keyword evidence="4" id="KW-0547">Nucleotide-binding</keyword>
<comment type="similarity">
    <text evidence="7">Belongs to the QueC family.</text>
</comment>
<dbReference type="GO" id="GO:0016874">
    <property type="term" value="F:ligase activity"/>
    <property type="evidence" value="ECO:0007669"/>
    <property type="project" value="UniProtKB-KW"/>
</dbReference>
<dbReference type="InterPro" id="IPR049676">
    <property type="entry name" value="QatC"/>
</dbReference>
<evidence type="ECO:0000313" key="10">
    <source>
        <dbReference type="EMBL" id="KXI12770.1"/>
    </source>
</evidence>
<gene>
    <name evidence="10" type="ORF">HMPREF3195_01017</name>
</gene>
<comment type="catalytic activity">
    <reaction evidence="9">
        <text>7-carboxy-7-carbaguanine + NH4(+) + 2 ATP = 7-cyano-7-carbaguanine + 2 AMP + 2 diphosphate + 2 H(+)</text>
        <dbReference type="Rhea" id="RHEA:27982"/>
        <dbReference type="ChEBI" id="CHEBI:15378"/>
        <dbReference type="ChEBI" id="CHEBI:28938"/>
        <dbReference type="ChEBI" id="CHEBI:30616"/>
        <dbReference type="ChEBI" id="CHEBI:33019"/>
        <dbReference type="ChEBI" id="CHEBI:45075"/>
        <dbReference type="ChEBI" id="CHEBI:61036"/>
        <dbReference type="ChEBI" id="CHEBI:456215"/>
        <dbReference type="EC" id="6.3.4.20"/>
    </reaction>
</comment>
<dbReference type="EMBL" id="LSQZ01000040">
    <property type="protein sequence ID" value="KXI12770.1"/>
    <property type="molecule type" value="Genomic_DNA"/>
</dbReference>
<evidence type="ECO:0000256" key="6">
    <source>
        <dbReference type="ARBA" id="ARBA00022840"/>
    </source>
</evidence>
<organism evidence="10 11">
    <name type="scientific">Peptostreptococcus anaerobius</name>
    <dbReference type="NCBI Taxonomy" id="1261"/>
    <lineage>
        <taxon>Bacteria</taxon>
        <taxon>Bacillati</taxon>
        <taxon>Bacillota</taxon>
        <taxon>Clostridia</taxon>
        <taxon>Peptostreptococcales</taxon>
        <taxon>Peptostreptococcaceae</taxon>
        <taxon>Peptostreptococcus</taxon>
    </lineage>
</organism>
<dbReference type="EC" id="6.3.4.20" evidence="8"/>
<sequence length="430" mass="49784">MRIYCTNESIDNIPEGFDEKLDITNKKDIGFNFWDNYIKLEKEFSKLAIDLLYLSIFVFVADRIVKRDTQNDCWTRTIKLNVPVSDIDFWNSQKVLVTDMLNFLSGDNWTFEFRPKTVYQEQIYYSSKKYKELDKRSYDKICMFSGGLDSFIGAIDLLEDSTSSILLVSHYGGGKGTKSYQDDIFKAVKNKYKLDDRDQVQSYVVARNGKEDTTRTRSFMFFSHAIVYASAFGRKTKLYIPENGYISLNVPLSGSRFGSSSTRTTHPYYMKKLQTLINNMNLDIKIINPYQFKTKGEMVKECKNSSFLKEQYVNTMSCSHPDNGRYKKEKTSKHCGDCIPCIVRKAAIISAYGKDETEYRHKNLEKSEAGILNRNAFLQMLEKHNPKRAVFEIQKSGPLTDNLFEFAGVYNRSIEELNKVFNEGDLNEVD</sequence>
<accession>A0A135YTT6</accession>
<dbReference type="InterPro" id="IPR018317">
    <property type="entry name" value="QueC"/>
</dbReference>
<evidence type="ECO:0000256" key="4">
    <source>
        <dbReference type="ARBA" id="ARBA00022741"/>
    </source>
</evidence>
<evidence type="ECO:0000313" key="11">
    <source>
        <dbReference type="Proteomes" id="UP000070326"/>
    </source>
</evidence>
<dbReference type="InterPro" id="IPR014729">
    <property type="entry name" value="Rossmann-like_a/b/a_fold"/>
</dbReference>
<evidence type="ECO:0000256" key="7">
    <source>
        <dbReference type="ARBA" id="ARBA00037993"/>
    </source>
</evidence>
<dbReference type="GO" id="GO:0005524">
    <property type="term" value="F:ATP binding"/>
    <property type="evidence" value="ECO:0007669"/>
    <property type="project" value="UniProtKB-KW"/>
</dbReference>
<reference evidence="10 11" key="1">
    <citation type="submission" date="2016-02" db="EMBL/GenBank/DDBJ databases">
        <authorList>
            <person name="Wen L."/>
            <person name="He K."/>
            <person name="Yang H."/>
        </authorList>
    </citation>
    <scope>NUCLEOTIDE SEQUENCE [LARGE SCALE GENOMIC DNA]</scope>
    <source>
        <strain evidence="10 11">MJR8628A</strain>
    </source>
</reference>
<dbReference type="STRING" id="1261.HMPREF3195_01017"/>
<comment type="caution">
    <text evidence="10">The sequence shown here is derived from an EMBL/GenBank/DDBJ whole genome shotgun (WGS) entry which is preliminary data.</text>
</comment>
<evidence type="ECO:0000256" key="2">
    <source>
        <dbReference type="ARBA" id="ARBA00022598"/>
    </source>
</evidence>
<proteinExistence type="inferred from homology"/>
<dbReference type="Gene3D" id="3.40.50.620">
    <property type="entry name" value="HUPs"/>
    <property type="match status" value="1"/>
</dbReference>
<dbReference type="SUPFAM" id="SSF52402">
    <property type="entry name" value="Adenine nucleotide alpha hydrolases-like"/>
    <property type="match status" value="1"/>
</dbReference>